<dbReference type="EMBL" id="VSSQ01007244">
    <property type="protein sequence ID" value="MPM35308.1"/>
    <property type="molecule type" value="Genomic_DNA"/>
</dbReference>
<dbReference type="InterPro" id="IPR018743">
    <property type="entry name" value="DUF2292"/>
</dbReference>
<accession>A0A644Z4V8</accession>
<reference evidence="1" key="1">
    <citation type="submission" date="2019-08" db="EMBL/GenBank/DDBJ databases">
        <authorList>
            <person name="Kucharzyk K."/>
            <person name="Murdoch R.W."/>
            <person name="Higgins S."/>
            <person name="Loffler F."/>
        </authorList>
    </citation>
    <scope>NUCLEOTIDE SEQUENCE</scope>
</reference>
<dbReference type="Pfam" id="PF10055">
    <property type="entry name" value="DUF2292"/>
    <property type="match status" value="1"/>
</dbReference>
<sequence>MSNVGQLSEDVISEENLNKIFEYVKSIQFGAVTLIIQNGKVIQVEKTEKIKLK</sequence>
<evidence type="ECO:0000313" key="1">
    <source>
        <dbReference type="EMBL" id="MPM35308.1"/>
    </source>
</evidence>
<comment type="caution">
    <text evidence="1">The sequence shown here is derived from an EMBL/GenBank/DDBJ whole genome shotgun (WGS) entry which is preliminary data.</text>
</comment>
<proteinExistence type="predicted"/>
<protein>
    <recommendedName>
        <fullName evidence="2">DUF2292 domain-containing protein</fullName>
    </recommendedName>
</protein>
<evidence type="ECO:0008006" key="2">
    <source>
        <dbReference type="Google" id="ProtNLM"/>
    </source>
</evidence>
<organism evidence="1">
    <name type="scientific">bioreactor metagenome</name>
    <dbReference type="NCBI Taxonomy" id="1076179"/>
    <lineage>
        <taxon>unclassified sequences</taxon>
        <taxon>metagenomes</taxon>
        <taxon>ecological metagenomes</taxon>
    </lineage>
</organism>
<gene>
    <name evidence="1" type="ORF">SDC9_81898</name>
</gene>
<name>A0A644Z4V8_9ZZZZ</name>
<dbReference type="AlphaFoldDB" id="A0A644Z4V8"/>